<gene>
    <name evidence="1" type="ORF">CLIB1444_09S02036</name>
</gene>
<protein>
    <submittedName>
        <fullName evidence="1">Transcription initiation factor IIF subunit alpha</fullName>
    </submittedName>
</protein>
<name>A0ACA9YCE6_9ASCO</name>
<proteinExistence type="predicted"/>
<evidence type="ECO:0000313" key="2">
    <source>
        <dbReference type="Proteomes" id="UP001152531"/>
    </source>
</evidence>
<dbReference type="Proteomes" id="UP001152531">
    <property type="component" value="Unassembled WGS sequence"/>
</dbReference>
<accession>A0ACA9YCE6</accession>
<dbReference type="EMBL" id="CALSDN010000009">
    <property type="protein sequence ID" value="CAH6722369.1"/>
    <property type="molecule type" value="Genomic_DNA"/>
</dbReference>
<keyword evidence="2" id="KW-1185">Reference proteome</keyword>
<reference evidence="1" key="1">
    <citation type="submission" date="2022-06" db="EMBL/GenBank/DDBJ databases">
        <authorList>
            <person name="Legras J.-L."/>
            <person name="Devillers H."/>
            <person name="Grondin C."/>
        </authorList>
    </citation>
    <scope>NUCLEOTIDE SEQUENCE</scope>
    <source>
        <strain evidence="1">CLIB 1444</strain>
    </source>
</reference>
<organism evidence="1 2">
    <name type="scientific">[Candida] jaroonii</name>
    <dbReference type="NCBI Taxonomy" id="467808"/>
    <lineage>
        <taxon>Eukaryota</taxon>
        <taxon>Fungi</taxon>
        <taxon>Dikarya</taxon>
        <taxon>Ascomycota</taxon>
        <taxon>Saccharomycotina</taxon>
        <taxon>Pichiomycetes</taxon>
        <taxon>Debaryomycetaceae</taxon>
        <taxon>Yamadazyma</taxon>
    </lineage>
</organism>
<comment type="caution">
    <text evidence="1">The sequence shown here is derived from an EMBL/GenBank/DDBJ whole genome shotgun (WGS) entry which is preliminary data.</text>
</comment>
<evidence type="ECO:0000313" key="1">
    <source>
        <dbReference type="EMBL" id="CAH6722369.1"/>
    </source>
</evidence>
<sequence>MSSTIKPDTPSNGNSSIPGSMSSSSKPSRTSTPDGWQEIGLYCYNEQDLKDKKYHMARFNNKNDVDIVRDFTKPVRLHRKDPTNLQFHLSRKEIAAKKREEQQKAAEKAIRRQQRLAGIPVPDEDDEDDGTPEGKVKTEGGSDEDKMDLSQVAPEGGARNFRKNMFKRKTRRVNLMNDDQRRLRYEEFYPWVMEDYDGQNVYVGNYEAGATETTQVLFVFDSNGFKMVPVEKVYKFNPRNKYATLTLEEAEAKMEKKSAVPRWLMKHMEDDSNKDYRFKNNGEGSSGVGSVRNPAIPDSRNNRMRTVTGGSSTNNDRDSDHDDIDFEEEFADDEEAPIMDGDEEENKLSEQKIKREMLKAAHFDAEDDAKDDDNLDDLFETEKSRKIDREGKKLRKVLNKTEGGVYDSDDDDDNANPYLSRSDLESDDDDEVEIKQEPGLESLTPLKPRQIFAKNYGEGFIVIKAPGQFLKDFPKGEWLPNGRKRPMQPSDSPNKKQKLDREKSNSPTPITGDLNDAGDGSLVTVREVLDILRGNPLTTKELLGKLRTRVSANKENKSRIIDIVRKNLKLSDGKLVLKE</sequence>